<name>A0AAD4QJ60_9AGAM</name>
<sequence length="162" mass="18395">MGRCILRRFAYLFEASMSLPAPSGSCRNLERPHGPLNFQVATGLSQTRNSDRHPLQINYITEREPDCDVLVHDNNVVWTGGILDRIATETALARCSYLAHRSKKNRSWIKQWKFANYTYEFLLRVHAEDLDPLSATITIVCLGCHSLKLKTRVYATLGKVSS</sequence>
<proteinExistence type="predicted"/>
<keyword evidence="2" id="KW-1185">Reference proteome</keyword>
<evidence type="ECO:0000313" key="2">
    <source>
        <dbReference type="Proteomes" id="UP001203297"/>
    </source>
</evidence>
<reference evidence="1" key="1">
    <citation type="journal article" date="2022" name="New Phytol.">
        <title>Evolutionary transition to the ectomycorrhizal habit in the genomes of a hyperdiverse lineage of mushroom-forming fungi.</title>
        <authorList>
            <person name="Looney B."/>
            <person name="Miyauchi S."/>
            <person name="Morin E."/>
            <person name="Drula E."/>
            <person name="Courty P.E."/>
            <person name="Kohler A."/>
            <person name="Kuo A."/>
            <person name="LaButti K."/>
            <person name="Pangilinan J."/>
            <person name="Lipzen A."/>
            <person name="Riley R."/>
            <person name="Andreopoulos W."/>
            <person name="He G."/>
            <person name="Johnson J."/>
            <person name="Nolan M."/>
            <person name="Tritt A."/>
            <person name="Barry K.W."/>
            <person name="Grigoriev I.V."/>
            <person name="Nagy L.G."/>
            <person name="Hibbett D."/>
            <person name="Henrissat B."/>
            <person name="Matheny P.B."/>
            <person name="Labbe J."/>
            <person name="Martin F.M."/>
        </authorList>
    </citation>
    <scope>NUCLEOTIDE SEQUENCE</scope>
    <source>
        <strain evidence="1">BPL690</strain>
    </source>
</reference>
<accession>A0AAD4QJ60</accession>
<dbReference type="EMBL" id="WTXG01000081">
    <property type="protein sequence ID" value="KAI0294088.1"/>
    <property type="molecule type" value="Genomic_DNA"/>
</dbReference>
<dbReference type="AlphaFoldDB" id="A0AAD4QJ60"/>
<dbReference type="Proteomes" id="UP001203297">
    <property type="component" value="Unassembled WGS sequence"/>
</dbReference>
<organism evidence="1 2">
    <name type="scientific">Multifurca ochricompacta</name>
    <dbReference type="NCBI Taxonomy" id="376703"/>
    <lineage>
        <taxon>Eukaryota</taxon>
        <taxon>Fungi</taxon>
        <taxon>Dikarya</taxon>
        <taxon>Basidiomycota</taxon>
        <taxon>Agaricomycotina</taxon>
        <taxon>Agaricomycetes</taxon>
        <taxon>Russulales</taxon>
        <taxon>Russulaceae</taxon>
        <taxon>Multifurca</taxon>
    </lineage>
</organism>
<comment type="caution">
    <text evidence="1">The sequence shown here is derived from an EMBL/GenBank/DDBJ whole genome shotgun (WGS) entry which is preliminary data.</text>
</comment>
<evidence type="ECO:0000313" key="1">
    <source>
        <dbReference type="EMBL" id="KAI0294088.1"/>
    </source>
</evidence>
<gene>
    <name evidence="1" type="ORF">B0F90DRAFT_1342241</name>
</gene>
<protein>
    <submittedName>
        <fullName evidence="1">Uncharacterized protein</fullName>
    </submittedName>
</protein>